<reference evidence="7" key="2">
    <citation type="journal article" date="2021" name="Sci. Rep.">
        <title>The distribution of antibiotic resistance genes in chicken gut microbiota commensals.</title>
        <authorList>
            <person name="Juricova H."/>
            <person name="Matiasovicova J."/>
            <person name="Kubasova T."/>
            <person name="Cejkova D."/>
            <person name="Rychlik I."/>
        </authorList>
    </citation>
    <scope>NUCLEOTIDE SEQUENCE</scope>
    <source>
        <strain evidence="7">An559</strain>
    </source>
</reference>
<dbReference type="GO" id="GO:0005829">
    <property type="term" value="C:cytosol"/>
    <property type="evidence" value="ECO:0007669"/>
    <property type="project" value="TreeGrafter"/>
</dbReference>
<dbReference type="PIRSF" id="PIRSF003078">
    <property type="entry name" value="GidB"/>
    <property type="match status" value="1"/>
</dbReference>
<dbReference type="EC" id="2.1.1.-" evidence="6"/>
<protein>
    <recommendedName>
        <fullName evidence="6">Ribosomal RNA small subunit methyltransferase G</fullName>
        <ecNumber evidence="6">2.1.1.-</ecNumber>
    </recommendedName>
    <alternativeName>
        <fullName evidence="6">16S rRNA 7-methylguanosine methyltransferase</fullName>
        <shortName evidence="6">16S rRNA m7G methyltransferase</shortName>
    </alternativeName>
</protein>
<feature type="binding site" evidence="6">
    <location>
        <position position="83"/>
    </location>
    <ligand>
        <name>S-adenosyl-L-methionine</name>
        <dbReference type="ChEBI" id="CHEBI:59789"/>
    </ligand>
</feature>
<feature type="binding site" evidence="6">
    <location>
        <position position="147"/>
    </location>
    <ligand>
        <name>S-adenosyl-L-methionine</name>
        <dbReference type="ChEBI" id="CHEBI:59789"/>
    </ligand>
</feature>
<comment type="subcellular location">
    <subcellularLocation>
        <location evidence="6">Cytoplasm</location>
    </subcellularLocation>
</comment>
<reference evidence="7" key="1">
    <citation type="submission" date="2020-08" db="EMBL/GenBank/DDBJ databases">
        <authorList>
            <person name="Cejkova D."/>
            <person name="Kubasova T."/>
            <person name="Jahodarova E."/>
            <person name="Rychlik I."/>
        </authorList>
    </citation>
    <scope>NUCLEOTIDE SEQUENCE</scope>
    <source>
        <strain evidence="7">An559</strain>
    </source>
</reference>
<evidence type="ECO:0000256" key="2">
    <source>
        <dbReference type="ARBA" id="ARBA00022552"/>
    </source>
</evidence>
<evidence type="ECO:0000313" key="8">
    <source>
        <dbReference type="Proteomes" id="UP000774750"/>
    </source>
</evidence>
<keyword evidence="1 6" id="KW-0963">Cytoplasm</keyword>
<dbReference type="FunFam" id="3.40.50.150:FF:000041">
    <property type="entry name" value="Ribosomal RNA small subunit methyltransferase G"/>
    <property type="match status" value="1"/>
</dbReference>
<accession>A0A939BCB6</accession>
<dbReference type="Gene3D" id="3.40.50.150">
    <property type="entry name" value="Vaccinia Virus protein VP39"/>
    <property type="match status" value="1"/>
</dbReference>
<evidence type="ECO:0000256" key="6">
    <source>
        <dbReference type="HAMAP-Rule" id="MF_00074"/>
    </source>
</evidence>
<dbReference type="HAMAP" id="MF_00074">
    <property type="entry name" value="16SrRNA_methyltr_G"/>
    <property type="match status" value="1"/>
</dbReference>
<comment type="function">
    <text evidence="6">Specifically methylates the N7 position of a guanine in 16S rRNA.</text>
</comment>
<keyword evidence="2 6" id="KW-0698">rRNA processing</keyword>
<dbReference type="PANTHER" id="PTHR31760">
    <property type="entry name" value="S-ADENOSYL-L-METHIONINE-DEPENDENT METHYLTRANSFERASES SUPERFAMILY PROTEIN"/>
    <property type="match status" value="1"/>
</dbReference>
<dbReference type="SUPFAM" id="SSF53335">
    <property type="entry name" value="S-adenosyl-L-methionine-dependent methyltransferases"/>
    <property type="match status" value="1"/>
</dbReference>
<feature type="binding site" evidence="6">
    <location>
        <begin position="128"/>
        <end position="129"/>
    </location>
    <ligand>
        <name>S-adenosyl-L-methionine</name>
        <dbReference type="ChEBI" id="CHEBI:59789"/>
    </ligand>
</feature>
<sequence length="237" mass="25993">MIDQEKLIALFGEANIFVTPEQASQFDAYAQILVEWNEKMNLTAITAPDEIIVKHFLDSALLLSHAAVADHASMIDVGTGAGFPSVPCAILRPDIKLTLLDSLNKRIAFLSHLTASIGVQAECIHARAEEGGRQKELREQFDVATARAVAHLRELSEYCLPFVKVGGMFLALKGPEMEQELTEAKTAIRLLGGKIKEVKSYTLPDGSGRTLVMIEKISQTPTKYPRPSAKIKKQPLV</sequence>
<dbReference type="RefSeq" id="WP_204444272.1">
    <property type="nucleotide sequence ID" value="NZ_JACJKY010000002.1"/>
</dbReference>
<dbReference type="GO" id="GO:0070043">
    <property type="term" value="F:rRNA (guanine-N7-)-methyltransferase activity"/>
    <property type="evidence" value="ECO:0007669"/>
    <property type="project" value="UniProtKB-UniRule"/>
</dbReference>
<dbReference type="PANTHER" id="PTHR31760:SF0">
    <property type="entry name" value="S-ADENOSYL-L-METHIONINE-DEPENDENT METHYLTRANSFERASES SUPERFAMILY PROTEIN"/>
    <property type="match status" value="1"/>
</dbReference>
<dbReference type="InterPro" id="IPR029063">
    <property type="entry name" value="SAM-dependent_MTases_sf"/>
</dbReference>
<dbReference type="AlphaFoldDB" id="A0A939BCB6"/>
<evidence type="ECO:0000256" key="5">
    <source>
        <dbReference type="ARBA" id="ARBA00022691"/>
    </source>
</evidence>
<dbReference type="Pfam" id="PF02527">
    <property type="entry name" value="GidB"/>
    <property type="match status" value="1"/>
</dbReference>
<comment type="caution">
    <text evidence="7">The sequence shown here is derived from an EMBL/GenBank/DDBJ whole genome shotgun (WGS) entry which is preliminary data.</text>
</comment>
<comment type="similarity">
    <text evidence="6">Belongs to the methyltransferase superfamily. RNA methyltransferase RsmG family.</text>
</comment>
<gene>
    <name evidence="6 7" type="primary">rsmG</name>
    <name evidence="7" type="ORF">H6A12_02025</name>
</gene>
<comment type="caution">
    <text evidence="6">Lacks conserved residue(s) required for the propagation of feature annotation.</text>
</comment>
<feature type="binding site" evidence="6">
    <location>
        <position position="78"/>
    </location>
    <ligand>
        <name>S-adenosyl-L-methionine</name>
        <dbReference type="ChEBI" id="CHEBI:59789"/>
    </ligand>
</feature>
<keyword evidence="5 6" id="KW-0949">S-adenosyl-L-methionine</keyword>
<dbReference type="Proteomes" id="UP000774750">
    <property type="component" value="Unassembled WGS sequence"/>
</dbReference>
<organism evidence="7 8">
    <name type="scientific">Merdimmobilis hominis</name>
    <dbReference type="NCBI Taxonomy" id="2897707"/>
    <lineage>
        <taxon>Bacteria</taxon>
        <taxon>Bacillati</taxon>
        <taxon>Bacillota</taxon>
        <taxon>Clostridia</taxon>
        <taxon>Eubacteriales</taxon>
        <taxon>Oscillospiraceae</taxon>
        <taxon>Merdimmobilis</taxon>
    </lineage>
</organism>
<dbReference type="EMBL" id="JACJKY010000002">
    <property type="protein sequence ID" value="MBM6919944.1"/>
    <property type="molecule type" value="Genomic_DNA"/>
</dbReference>
<dbReference type="InterPro" id="IPR003682">
    <property type="entry name" value="rRNA_ssu_MeTfrase_G"/>
</dbReference>
<evidence type="ECO:0000256" key="4">
    <source>
        <dbReference type="ARBA" id="ARBA00022679"/>
    </source>
</evidence>
<evidence type="ECO:0000256" key="3">
    <source>
        <dbReference type="ARBA" id="ARBA00022603"/>
    </source>
</evidence>
<keyword evidence="8" id="KW-1185">Reference proteome</keyword>
<dbReference type="NCBIfam" id="TIGR00138">
    <property type="entry name" value="rsmG_gidB"/>
    <property type="match status" value="1"/>
</dbReference>
<evidence type="ECO:0000256" key="1">
    <source>
        <dbReference type="ARBA" id="ARBA00022490"/>
    </source>
</evidence>
<keyword evidence="4 6" id="KW-0808">Transferase</keyword>
<keyword evidence="3 6" id="KW-0489">Methyltransferase</keyword>
<evidence type="ECO:0000313" key="7">
    <source>
        <dbReference type="EMBL" id="MBM6919944.1"/>
    </source>
</evidence>
<proteinExistence type="inferred from homology"/>
<name>A0A939BCB6_9FIRM</name>